<feature type="signal peptide" evidence="2">
    <location>
        <begin position="1"/>
        <end position="23"/>
    </location>
</feature>
<evidence type="ECO:0000313" key="3">
    <source>
        <dbReference type="EMBL" id="HCO23256.1"/>
    </source>
</evidence>
<dbReference type="Pfam" id="PF14100">
    <property type="entry name" value="DUF6807"/>
    <property type="match status" value="1"/>
</dbReference>
<comment type="caution">
    <text evidence="3">The sequence shown here is derived from an EMBL/GenBank/DDBJ whole genome shotgun (WGS) entry which is preliminary data.</text>
</comment>
<name>A0A3D3R3U6_9PLAN</name>
<protein>
    <recommendedName>
        <fullName evidence="5">Methane oxygenase PmoA</fullName>
    </recommendedName>
</protein>
<keyword evidence="2" id="KW-0732">Signal</keyword>
<feature type="region of interest" description="Disordered" evidence="1">
    <location>
        <begin position="304"/>
        <end position="369"/>
    </location>
</feature>
<gene>
    <name evidence="3" type="ORF">DIT97_09445</name>
</gene>
<feature type="compositionally biased region" description="Low complexity" evidence="1">
    <location>
        <begin position="323"/>
        <end position="341"/>
    </location>
</feature>
<evidence type="ECO:0000256" key="2">
    <source>
        <dbReference type="SAM" id="SignalP"/>
    </source>
</evidence>
<sequence length="383" mass="42220">MFAVKILLSILCLFVGFSSVADAKDAPVQITKNGTKVNVTIAGKPFATYHTGSDLPKPFFSPVRAADGTIITRSLVDPEDHPHHKGIWVAVDEVNEVDFWAEKGKIKNSDVKITKAAGNPAVMQVTNQWLGEDGKPIVTETTVISIYANRLLTYDITFKAGDKPVVFEDTKEGLFGIRLPNGMREKEEGSVENNTGIKGTKDNWGKPTEWIDYYGPLHGKLYGVTLMDSPQNFKKSRYHVRNYGLFTISPFGDHSYTNKKSPADPKHLKAGGTFNLKYGLYIHQGNTQQGKVAAAYQQFLKVTGSKPADKKQTAKPQPKAKKVSAAPKKPATPAKKVAAAPYEEKSVPVKPIPETEPVSNPDCNCCPAPVQRRRGLFRLRRNR</sequence>
<proteinExistence type="predicted"/>
<evidence type="ECO:0000256" key="1">
    <source>
        <dbReference type="SAM" id="MobiDB-lite"/>
    </source>
</evidence>
<feature type="chain" id="PRO_5017544155" description="Methane oxygenase PmoA" evidence="2">
    <location>
        <begin position="24"/>
        <end position="383"/>
    </location>
</feature>
<dbReference type="InterPro" id="IPR029475">
    <property type="entry name" value="DUF6807"/>
</dbReference>
<reference evidence="3 4" key="1">
    <citation type="journal article" date="2018" name="Nat. Biotechnol.">
        <title>A standardized bacterial taxonomy based on genome phylogeny substantially revises the tree of life.</title>
        <authorList>
            <person name="Parks D.H."/>
            <person name="Chuvochina M."/>
            <person name="Waite D.W."/>
            <person name="Rinke C."/>
            <person name="Skarshewski A."/>
            <person name="Chaumeil P.A."/>
            <person name="Hugenholtz P."/>
        </authorList>
    </citation>
    <scope>NUCLEOTIDE SEQUENCE [LARGE SCALE GENOMIC DNA]</scope>
    <source>
        <strain evidence="3">UBA9375</strain>
    </source>
</reference>
<evidence type="ECO:0008006" key="5">
    <source>
        <dbReference type="Google" id="ProtNLM"/>
    </source>
</evidence>
<organism evidence="3 4">
    <name type="scientific">Gimesia maris</name>
    <dbReference type="NCBI Taxonomy" id="122"/>
    <lineage>
        <taxon>Bacteria</taxon>
        <taxon>Pseudomonadati</taxon>
        <taxon>Planctomycetota</taxon>
        <taxon>Planctomycetia</taxon>
        <taxon>Planctomycetales</taxon>
        <taxon>Planctomycetaceae</taxon>
        <taxon>Gimesia</taxon>
    </lineage>
</organism>
<dbReference type="EMBL" id="DQAY01000056">
    <property type="protein sequence ID" value="HCO23256.1"/>
    <property type="molecule type" value="Genomic_DNA"/>
</dbReference>
<dbReference type="Proteomes" id="UP000263642">
    <property type="component" value="Unassembled WGS sequence"/>
</dbReference>
<dbReference type="AlphaFoldDB" id="A0A3D3R3U6"/>
<evidence type="ECO:0000313" key="4">
    <source>
        <dbReference type="Proteomes" id="UP000263642"/>
    </source>
</evidence>
<accession>A0A3D3R3U6</accession>